<evidence type="ECO:0008006" key="3">
    <source>
        <dbReference type="Google" id="ProtNLM"/>
    </source>
</evidence>
<dbReference type="InterPro" id="IPR013785">
    <property type="entry name" value="Aldolase_TIM"/>
</dbReference>
<proteinExistence type="predicted"/>
<name>A0A6U9E866_9DINO</name>
<organism evidence="2">
    <name type="scientific">Zooxanthella nutricula</name>
    <dbReference type="NCBI Taxonomy" id="1333877"/>
    <lineage>
        <taxon>Eukaryota</taxon>
        <taxon>Sar</taxon>
        <taxon>Alveolata</taxon>
        <taxon>Dinophyceae</taxon>
        <taxon>Peridiniales</taxon>
        <taxon>Peridiniales incertae sedis</taxon>
        <taxon>Zooxanthella</taxon>
    </lineage>
</organism>
<evidence type="ECO:0000313" key="2">
    <source>
        <dbReference type="EMBL" id="CAD9542835.1"/>
    </source>
</evidence>
<dbReference type="SUPFAM" id="SSF51569">
    <property type="entry name" value="Aldolase"/>
    <property type="match status" value="4"/>
</dbReference>
<reference evidence="2" key="1">
    <citation type="submission" date="2021-01" db="EMBL/GenBank/DDBJ databases">
        <authorList>
            <person name="Corre E."/>
            <person name="Pelletier E."/>
            <person name="Niang G."/>
            <person name="Scheremetjew M."/>
            <person name="Finn R."/>
            <person name="Kale V."/>
            <person name="Holt S."/>
            <person name="Cochrane G."/>
            <person name="Meng A."/>
            <person name="Brown T."/>
            <person name="Cohen L."/>
        </authorList>
    </citation>
    <scope>NUCLEOTIDE SEQUENCE</scope>
    <source>
        <strain evidence="2">RCC3387</strain>
    </source>
</reference>
<feature type="region of interest" description="Disordered" evidence="1">
    <location>
        <begin position="1245"/>
        <end position="1284"/>
    </location>
</feature>
<protein>
    <recommendedName>
        <fullName evidence="3">Fructose-bisphosphate aldolase</fullName>
    </recommendedName>
</protein>
<dbReference type="EMBL" id="HBGW01025802">
    <property type="protein sequence ID" value="CAD9542835.1"/>
    <property type="molecule type" value="Transcribed_RNA"/>
</dbReference>
<dbReference type="Gene3D" id="3.20.20.70">
    <property type="entry name" value="Aldolase class I"/>
    <property type="match status" value="4"/>
</dbReference>
<feature type="compositionally biased region" description="Polar residues" evidence="1">
    <location>
        <begin position="1264"/>
        <end position="1276"/>
    </location>
</feature>
<accession>A0A6U9E866</accession>
<evidence type="ECO:0000256" key="1">
    <source>
        <dbReference type="SAM" id="MobiDB-lite"/>
    </source>
</evidence>
<sequence length="1284" mass="140140">MGACHAPCAALKAEAKAIALEEEASHFLDEAPLSANGTRKSEVKKVLVEEAEGETQPPTSDKLSQSRWTQLDGPEVFRRVGFAEGFVLSLEDEGSCAPEHAAVQHLSALHDRVLRSQAVAQGAAIAATVPEDAAGLVVDGQPLPKFLWQKARAAPFLSFGGDLAPEADGARGIGAVDGIDERLQAAFGEGYFGVKASCLVRMPNATGIQRVVQEQLDFARRALEKDLVPILRIEVDSACPDKAHCEQMVVDKLIVALDEFSESRQDCGSDVVILQLALPTRPNAYIPLVEHPRTLRVTASSGSYGCMEACKKLTKNIGMIAAFGRALLEGLHAEQNDEAFEEVLAKTCASMHQASRSLSPREEQRIKVESQDGFFVGFDIVDKARALRIYGVEADSEQQIRSEWVALHTRVFTNRSFHGSRVVGALIGEAALLQTIDGMPLAAYLWEHKRVVPFLRLTEGYQEEIDGVRKMADVPNLTEVLESAIAKGICGAKVQSSIVQPNVIGIKRMVTRLFGFCKAISEHGLIPLLQIEINAAGSDKGACERLLFEALIEELGTLKVSEQVVLRVPIPELPNMFMPVMRHPNVLRVSALSASALRSEACAQLAQNVGLVAAFGRAFLEGMQTSQTDEAFTQALDRSCRELYHASFAVPTREEQVIKVETTPGFFVALDETGTAAIAKILQRYGIDPADFENAKSANTKFRQMHIRIMSNLKFNGTRIVGVTLHHSALGMQIEKMPVARYLWDQKNIVLFVRLGGNLAPLRDGVQLMQSIPDLEDVLERAKSAGAFGTKARSVIKGPDVQGIRTLVEQQFSLGTQVMRTGLTPILHIEVDINAEDKMECERLLLHMLLERLSKLAANEKVVFQLTLPSKVNLYLPLMAFPNTIRVVASSSGYTRSESCKLLAQNVGMVAGFSRALLEGLSVGQSASQFTKTLIASIRLIFNVSRDATEYEEQLAKVGSQDGFFAALDQGATNVQKTLQKYGVQCDDAGVMDKIHEMRSRFMTNGRFNGARVIATIFGEDTLSRDVEYLSTARFLWERRKITPILRLDSGLQKESGGVRMSKDILDLDALLDRALANSVYFVKTNAIILQSNAVGIKRVVDQQFDIAKKVLAKGLVPVLQTEVDIHVPDKASCEQRLRQVVMGALNRNLEDTQKVVLVFSLPTKPDMYASLIQHPKVLRLACSSGGYDRAESCTKLAEIPDVIASIGRAFTEGMTVNQTDKEFTDTVDGSCRMIYEASISPQLGTASAKDGKDLAQGKKAISPSVSASTTAPGSSRDSEMDKS</sequence>
<gene>
    <name evidence="2" type="ORF">BRAN1462_LOCUS16380</name>
</gene>